<gene>
    <name evidence="2" type="ORF">F6W96_39665</name>
</gene>
<evidence type="ECO:0000313" key="2">
    <source>
        <dbReference type="EMBL" id="QIS23509.1"/>
    </source>
</evidence>
<protein>
    <recommendedName>
        <fullName evidence="4">Terpene synthase</fullName>
    </recommendedName>
</protein>
<evidence type="ECO:0008006" key="4">
    <source>
        <dbReference type="Google" id="ProtNLM"/>
    </source>
</evidence>
<name>A0A6G9ZD13_9NOCA</name>
<dbReference type="RefSeq" id="WP_167490842.1">
    <property type="nucleotide sequence ID" value="NZ_CP046173.1"/>
</dbReference>
<dbReference type="AlphaFoldDB" id="A0A6G9ZD13"/>
<feature type="region of interest" description="Disordered" evidence="1">
    <location>
        <begin position="34"/>
        <end position="53"/>
    </location>
</feature>
<reference evidence="2 3" key="1">
    <citation type="journal article" date="2019" name="ACS Chem. Biol.">
        <title>Identification and Mobilization of a Cryptic Antibiotic Biosynthesis Gene Locus from a Human-Pathogenic Nocardia Isolate.</title>
        <authorList>
            <person name="Herisse M."/>
            <person name="Ishida K."/>
            <person name="Porter J.L."/>
            <person name="Howden B."/>
            <person name="Hertweck C."/>
            <person name="Stinear T.P."/>
            <person name="Pidot S.J."/>
        </authorList>
    </citation>
    <scope>NUCLEOTIDE SEQUENCE [LARGE SCALE GENOMIC DNA]</scope>
    <source>
        <strain evidence="2 3">AUSMDU00012715</strain>
    </source>
</reference>
<dbReference type="EMBL" id="CP046173">
    <property type="protein sequence ID" value="QIS23509.1"/>
    <property type="molecule type" value="Genomic_DNA"/>
</dbReference>
<organism evidence="2 3">
    <name type="scientific">Nocardia terpenica</name>
    <dbReference type="NCBI Taxonomy" id="455432"/>
    <lineage>
        <taxon>Bacteria</taxon>
        <taxon>Bacillati</taxon>
        <taxon>Actinomycetota</taxon>
        <taxon>Actinomycetes</taxon>
        <taxon>Mycobacteriales</taxon>
        <taxon>Nocardiaceae</taxon>
        <taxon>Nocardia</taxon>
    </lineage>
</organism>
<dbReference type="Proteomes" id="UP000500953">
    <property type="component" value="Chromosome"/>
</dbReference>
<proteinExistence type="predicted"/>
<accession>A0A6G9ZD13</accession>
<sequence length="327" mass="37002">MTTPLHRPGNRSVWVLPDSTWQDMLGSMRRQQVDHQRQEQLSLADPSADPADPTQWWVSEEIDKEAIEVGFLMLETIAPTGPLNRNRTALAALAALTAINDSYAACENYEDIFGKHLFGRPIGRWMEAAGEGATGQERTLMEQALRVQYETLAVQRTLHDAAEQVRRNREDYREYLRWRDAEGCFYGVMLFSALAAGIDLNTIPPARARQTLEAGIVAFDVHSMNRHRSEDETGDIFRYLLGDHHTKVDTALELIRDLHIDLIHAPDLGDRQKEFLLRYMTGGTLLAYMPKRWSRTTALHLAPIDAGSTGWTHITGRPTYTVGFSQT</sequence>
<evidence type="ECO:0000313" key="3">
    <source>
        <dbReference type="Proteomes" id="UP000500953"/>
    </source>
</evidence>
<evidence type="ECO:0000256" key="1">
    <source>
        <dbReference type="SAM" id="MobiDB-lite"/>
    </source>
</evidence>